<organism evidence="1 2">
    <name type="scientific">Granulicella rosea</name>
    <dbReference type="NCBI Taxonomy" id="474952"/>
    <lineage>
        <taxon>Bacteria</taxon>
        <taxon>Pseudomonadati</taxon>
        <taxon>Acidobacteriota</taxon>
        <taxon>Terriglobia</taxon>
        <taxon>Terriglobales</taxon>
        <taxon>Acidobacteriaceae</taxon>
        <taxon>Granulicella</taxon>
    </lineage>
</organism>
<name>A0A239LAF1_9BACT</name>
<gene>
    <name evidence="1" type="ORF">SAMN05421770_106234</name>
</gene>
<dbReference type="EMBL" id="FZOU01000006">
    <property type="protein sequence ID" value="SNT27255.1"/>
    <property type="molecule type" value="Genomic_DNA"/>
</dbReference>
<evidence type="ECO:0000313" key="1">
    <source>
        <dbReference type="EMBL" id="SNT27255.1"/>
    </source>
</evidence>
<keyword evidence="2" id="KW-1185">Reference proteome</keyword>
<reference evidence="1 2" key="1">
    <citation type="submission" date="2017-06" db="EMBL/GenBank/DDBJ databases">
        <authorList>
            <person name="Kim H.J."/>
            <person name="Triplett B.A."/>
        </authorList>
    </citation>
    <scope>NUCLEOTIDE SEQUENCE [LARGE SCALE GENOMIC DNA]</scope>
    <source>
        <strain evidence="1 2">DSM 18704</strain>
    </source>
</reference>
<proteinExistence type="predicted"/>
<protein>
    <submittedName>
        <fullName evidence="1">Uncharacterized protein</fullName>
    </submittedName>
</protein>
<evidence type="ECO:0000313" key="2">
    <source>
        <dbReference type="Proteomes" id="UP000198356"/>
    </source>
</evidence>
<dbReference type="Proteomes" id="UP000198356">
    <property type="component" value="Unassembled WGS sequence"/>
</dbReference>
<accession>A0A239LAF1</accession>
<sequence length="245" mass="26891">MFDLNQFGLKQMIESGRHLRALGEDATSMDQAALEVTSFLYSKFVDPLTEQPNCALVRCFKTHPFGRLPQPLREAARASLRHPDQAEPAETMRCLCLLASRGDRPEWNGCDGSEGHRAIPLATVEMVERAPMIARLLHQMGLEAGELVEPKGLPGGVERRSFDVFHVEDAVGSSFVPAQESFVKPFGVRSVIGFGGVLPSGELFAVVMFSKVRITQETASLFRTLALGVKLVLLPFAGRQVFHGN</sequence>
<dbReference type="AlphaFoldDB" id="A0A239LAF1"/>